<gene>
    <name evidence="10" type="ORF">GSLYS_00013016001</name>
</gene>
<feature type="domain" description="Exonuclease" evidence="9">
    <location>
        <begin position="341"/>
        <end position="506"/>
    </location>
</feature>
<dbReference type="Proteomes" id="UP001497497">
    <property type="component" value="Unassembled WGS sequence"/>
</dbReference>
<dbReference type="Pfam" id="PF00929">
    <property type="entry name" value="RNase_T"/>
    <property type="match status" value="1"/>
</dbReference>
<evidence type="ECO:0000259" key="9">
    <source>
        <dbReference type="SMART" id="SM00479"/>
    </source>
</evidence>
<reference evidence="10 11" key="1">
    <citation type="submission" date="2024-04" db="EMBL/GenBank/DDBJ databases">
        <authorList>
            <consortium name="Genoscope - CEA"/>
            <person name="William W."/>
        </authorList>
    </citation>
    <scope>NUCLEOTIDE SEQUENCE [LARGE SCALE GENOMIC DNA]</scope>
</reference>
<protein>
    <recommendedName>
        <fullName evidence="9">Exonuclease domain-containing protein</fullName>
    </recommendedName>
</protein>
<evidence type="ECO:0000256" key="8">
    <source>
        <dbReference type="SAM" id="MobiDB-lite"/>
    </source>
</evidence>
<evidence type="ECO:0000256" key="6">
    <source>
        <dbReference type="ARBA" id="ARBA00023242"/>
    </source>
</evidence>
<dbReference type="FunFam" id="3.30.420.10:FF:000007">
    <property type="entry name" value="Interferon-stimulated exonuclease gene 20"/>
    <property type="match status" value="1"/>
</dbReference>
<dbReference type="PANTHER" id="PTHR12801:SF45">
    <property type="entry name" value="RNA EXONUCLEASE 4"/>
    <property type="match status" value="1"/>
</dbReference>
<name>A0AAV2HYC2_LYMST</name>
<evidence type="ECO:0000313" key="11">
    <source>
        <dbReference type="Proteomes" id="UP001497497"/>
    </source>
</evidence>
<accession>A0AAV2HYC2</accession>
<evidence type="ECO:0000256" key="3">
    <source>
        <dbReference type="ARBA" id="ARBA00022722"/>
    </source>
</evidence>
<dbReference type="GO" id="GO:0003676">
    <property type="term" value="F:nucleic acid binding"/>
    <property type="evidence" value="ECO:0007669"/>
    <property type="project" value="InterPro"/>
</dbReference>
<dbReference type="SUPFAM" id="SSF53098">
    <property type="entry name" value="Ribonuclease H-like"/>
    <property type="match status" value="1"/>
</dbReference>
<feature type="compositionally biased region" description="Low complexity" evidence="8">
    <location>
        <begin position="256"/>
        <end position="267"/>
    </location>
</feature>
<evidence type="ECO:0000256" key="4">
    <source>
        <dbReference type="ARBA" id="ARBA00022801"/>
    </source>
</evidence>
<keyword evidence="4" id="KW-0378">Hydrolase</keyword>
<sequence length="551" mass="61364">MDLLFVVDDNVTEEELLKLSKKFCKKSNSHSEATTSSFIDKMRPTVFNTELNPKLNTEEKSMKKCKTALGRKMQKKYLSDIPIVKNGMLRRINGGSTILTSSDSEDDVDHGIVGPSIMGTNPLINSPRVKRRRKYSESLKQELKKSHPNLSNIPNTSGNKLNEVVVDASLNICDILSRNGGSCSYISELPGSLLEVSLDSDTEKTCTFTSKLKRNASNVVCKQNEKKRKPNSPAVVKEMGRNFTDSNRNSRSKLAGSDGSDRNNSSGVQLNTCYSKSEKKCSSNESSLLESWNQIQEGSLFPGRLFNVSVEIAEVSLKEDTPSISSPLVIQQPTLNIPDWMYVALDCEMVGTGPKGKHSALARCSIVDYNGKVIYDHYIKPSDHITDYRTPWSGIRPHHMSMALPCSLAVPEIKKFLDKKIVIGHAVYHDFKALEMQPAQFMVRDTARSARLVEMAGLQGKGNSLKKLSAALLDRHIQVGKRGHCSVEDAKATLDLFKLVRTEWEPELMTNWVKKDPSIAQKLLDIINSCVANGDVNHVEDFLHDKFWPSA</sequence>
<dbReference type="SMART" id="SM00479">
    <property type="entry name" value="EXOIII"/>
    <property type="match status" value="1"/>
</dbReference>
<dbReference type="InterPro" id="IPR013520">
    <property type="entry name" value="Ribonucl_H"/>
</dbReference>
<dbReference type="InterPro" id="IPR012337">
    <property type="entry name" value="RNaseH-like_sf"/>
</dbReference>
<evidence type="ECO:0000256" key="7">
    <source>
        <dbReference type="ARBA" id="ARBA00025599"/>
    </source>
</evidence>
<dbReference type="EMBL" id="CAXITT010000331">
    <property type="protein sequence ID" value="CAL1539197.1"/>
    <property type="molecule type" value="Genomic_DNA"/>
</dbReference>
<comment type="subcellular location">
    <subcellularLocation>
        <location evidence="1">Nucleus</location>
    </subcellularLocation>
</comment>
<keyword evidence="3" id="KW-0540">Nuclease</keyword>
<feature type="compositionally biased region" description="Basic and acidic residues" evidence="8">
    <location>
        <begin position="136"/>
        <end position="145"/>
    </location>
</feature>
<comment type="function">
    <text evidence="7">Exoribonuclease involved in ribosome biosynthesis. Involved in the processing of ITS1, the internal transcribed spacer localized between the 18S and 5.8S rRNAs.</text>
</comment>
<dbReference type="GO" id="GO:0004527">
    <property type="term" value="F:exonuclease activity"/>
    <property type="evidence" value="ECO:0007669"/>
    <property type="project" value="UniProtKB-KW"/>
</dbReference>
<organism evidence="10 11">
    <name type="scientific">Lymnaea stagnalis</name>
    <name type="common">Great pond snail</name>
    <name type="synonym">Helix stagnalis</name>
    <dbReference type="NCBI Taxonomy" id="6523"/>
    <lineage>
        <taxon>Eukaryota</taxon>
        <taxon>Metazoa</taxon>
        <taxon>Spiralia</taxon>
        <taxon>Lophotrochozoa</taxon>
        <taxon>Mollusca</taxon>
        <taxon>Gastropoda</taxon>
        <taxon>Heterobranchia</taxon>
        <taxon>Euthyneura</taxon>
        <taxon>Panpulmonata</taxon>
        <taxon>Hygrophila</taxon>
        <taxon>Lymnaeoidea</taxon>
        <taxon>Lymnaeidae</taxon>
        <taxon>Lymnaea</taxon>
    </lineage>
</organism>
<evidence type="ECO:0000256" key="2">
    <source>
        <dbReference type="ARBA" id="ARBA00022552"/>
    </source>
</evidence>
<feature type="region of interest" description="Disordered" evidence="8">
    <location>
        <begin position="222"/>
        <end position="269"/>
    </location>
</feature>
<evidence type="ECO:0000313" key="10">
    <source>
        <dbReference type="EMBL" id="CAL1539197.1"/>
    </source>
</evidence>
<comment type="caution">
    <text evidence="10">The sequence shown here is derived from an EMBL/GenBank/DDBJ whole genome shotgun (WGS) entry which is preliminary data.</text>
</comment>
<dbReference type="GO" id="GO:0005634">
    <property type="term" value="C:nucleus"/>
    <property type="evidence" value="ECO:0007669"/>
    <property type="project" value="UniProtKB-SubCell"/>
</dbReference>
<keyword evidence="5" id="KW-0269">Exonuclease</keyword>
<keyword evidence="11" id="KW-1185">Reference proteome</keyword>
<keyword evidence="2" id="KW-0698">rRNA processing</keyword>
<evidence type="ECO:0000256" key="5">
    <source>
        <dbReference type="ARBA" id="ARBA00022839"/>
    </source>
</evidence>
<dbReference type="PANTHER" id="PTHR12801">
    <property type="entry name" value="RNA EXONUCLEASE REXO1 / RECO3 FAMILY MEMBER-RELATED"/>
    <property type="match status" value="1"/>
</dbReference>
<dbReference type="InterPro" id="IPR036397">
    <property type="entry name" value="RNaseH_sf"/>
</dbReference>
<dbReference type="GO" id="GO:0006364">
    <property type="term" value="P:rRNA processing"/>
    <property type="evidence" value="ECO:0007669"/>
    <property type="project" value="UniProtKB-KW"/>
</dbReference>
<dbReference type="Gene3D" id="3.30.420.10">
    <property type="entry name" value="Ribonuclease H-like superfamily/Ribonuclease H"/>
    <property type="match status" value="1"/>
</dbReference>
<dbReference type="InterPro" id="IPR047021">
    <property type="entry name" value="REXO1/3/4-like"/>
</dbReference>
<evidence type="ECO:0000256" key="1">
    <source>
        <dbReference type="ARBA" id="ARBA00004123"/>
    </source>
</evidence>
<keyword evidence="6" id="KW-0539">Nucleus</keyword>
<dbReference type="AlphaFoldDB" id="A0AAV2HYC2"/>
<feature type="region of interest" description="Disordered" evidence="8">
    <location>
        <begin position="136"/>
        <end position="157"/>
    </location>
</feature>
<feature type="compositionally biased region" description="Polar residues" evidence="8">
    <location>
        <begin position="148"/>
        <end position="157"/>
    </location>
</feature>
<proteinExistence type="predicted"/>